<dbReference type="EMBL" id="FCQH01000011">
    <property type="protein sequence ID" value="CVL00533.1"/>
    <property type="molecule type" value="Genomic_DNA"/>
</dbReference>
<evidence type="ECO:0000256" key="1">
    <source>
        <dbReference type="SAM" id="Coils"/>
    </source>
</evidence>
<comment type="caution">
    <text evidence="3">The sequence shown here is derived from an EMBL/GenBank/DDBJ whole genome shotgun (WGS) entry which is preliminary data.</text>
</comment>
<feature type="coiled-coil region" evidence="1">
    <location>
        <begin position="140"/>
        <end position="192"/>
    </location>
</feature>
<dbReference type="GeneID" id="65089202"/>
<organism evidence="3 4">
    <name type="scientific">Fusarium mangiferae</name>
    <name type="common">Mango malformation disease fungus</name>
    <dbReference type="NCBI Taxonomy" id="192010"/>
    <lineage>
        <taxon>Eukaryota</taxon>
        <taxon>Fungi</taxon>
        <taxon>Dikarya</taxon>
        <taxon>Ascomycota</taxon>
        <taxon>Pezizomycotina</taxon>
        <taxon>Sordariomycetes</taxon>
        <taxon>Hypocreomycetidae</taxon>
        <taxon>Hypocreales</taxon>
        <taxon>Nectriaceae</taxon>
        <taxon>Fusarium</taxon>
        <taxon>Fusarium fujikuroi species complex</taxon>
    </lineage>
</organism>
<feature type="region of interest" description="Disordered" evidence="2">
    <location>
        <begin position="264"/>
        <end position="294"/>
    </location>
</feature>
<sequence>MSSQRDTFDPANVPRPENMDARRRYIDQYIQHFHSGLVPEIEEARKAAFFLVCRKYHEERHIIEAPASYFEYAIDKTLWRNIFLLDRQAPAWPWSKGPDMDDISAGMSGAYREWRIEKGLPVNVSPQADQQRPQDLKLLLANARQEVERLNVHLRDVKTLHQELKEAMQGWLNEKDALLRSKDQEIQRLRMEGRNSGGPRQRLTSANRRTQSLGMQLAAVKEEATTQRRKLETANSRITHLENQLTESPGVQALEIQLARANTRASNAEDENRHQGHLRDANTQLAGIQTQPPG</sequence>
<dbReference type="Proteomes" id="UP000184255">
    <property type="component" value="Unassembled WGS sequence"/>
</dbReference>
<proteinExistence type="predicted"/>
<evidence type="ECO:0000313" key="4">
    <source>
        <dbReference type="Proteomes" id="UP000184255"/>
    </source>
</evidence>
<feature type="compositionally biased region" description="Basic and acidic residues" evidence="2">
    <location>
        <begin position="270"/>
        <end position="280"/>
    </location>
</feature>
<feature type="compositionally biased region" description="Polar residues" evidence="2">
    <location>
        <begin position="281"/>
        <end position="294"/>
    </location>
</feature>
<name>A0A1L7TWM7_FUSMA</name>
<keyword evidence="1" id="KW-0175">Coiled coil</keyword>
<protein>
    <submittedName>
        <fullName evidence="3">Uncharacterized protein</fullName>
    </submittedName>
</protein>
<accession>A0A1L7TWM7</accession>
<evidence type="ECO:0000313" key="3">
    <source>
        <dbReference type="EMBL" id="CVL00533.1"/>
    </source>
</evidence>
<dbReference type="AlphaFoldDB" id="A0A1L7TWM7"/>
<keyword evidence="4" id="KW-1185">Reference proteome</keyword>
<reference evidence="4" key="1">
    <citation type="journal article" date="2016" name="Genome Biol. Evol.">
        <title>Comparative 'omics' of the Fusarium fujikuroi species complex highlights differences in genetic potential and metabolite synthesis.</title>
        <authorList>
            <person name="Niehaus E.-M."/>
            <person name="Muensterkoetter M."/>
            <person name="Proctor R.H."/>
            <person name="Brown D.W."/>
            <person name="Sharon A."/>
            <person name="Idan Y."/>
            <person name="Oren-Young L."/>
            <person name="Sieber C.M."/>
            <person name="Novak O."/>
            <person name="Pencik A."/>
            <person name="Tarkowska D."/>
            <person name="Hromadova K."/>
            <person name="Freeman S."/>
            <person name="Maymon M."/>
            <person name="Elazar M."/>
            <person name="Youssef S.A."/>
            <person name="El-Shabrawy E.S.M."/>
            <person name="Shalaby A.B.A."/>
            <person name="Houterman P."/>
            <person name="Brock N.L."/>
            <person name="Burkhardt I."/>
            <person name="Tsavkelova E.A."/>
            <person name="Dickschat J.S."/>
            <person name="Galuszka P."/>
            <person name="Gueldener U."/>
            <person name="Tudzynski B."/>
        </authorList>
    </citation>
    <scope>NUCLEOTIDE SEQUENCE [LARGE SCALE GENOMIC DNA]</scope>
    <source>
        <strain evidence="4">MRC7560</strain>
    </source>
</reference>
<dbReference type="RefSeq" id="XP_041686431.1">
    <property type="nucleotide sequence ID" value="XM_041820563.1"/>
</dbReference>
<gene>
    <name evidence="3" type="ORF">FMAN_09945</name>
</gene>
<evidence type="ECO:0000256" key="2">
    <source>
        <dbReference type="SAM" id="MobiDB-lite"/>
    </source>
</evidence>
<dbReference type="VEuPathDB" id="FungiDB:FMAN_09945"/>